<keyword evidence="2" id="KW-0812">Transmembrane</keyword>
<dbReference type="AlphaFoldDB" id="A0ABD5Y6J1"/>
<keyword evidence="2" id="KW-0472">Membrane</keyword>
<evidence type="ECO:0008006" key="5">
    <source>
        <dbReference type="Google" id="ProtNLM"/>
    </source>
</evidence>
<evidence type="ECO:0000313" key="3">
    <source>
        <dbReference type="EMBL" id="MFC7140019.1"/>
    </source>
</evidence>
<feature type="region of interest" description="Disordered" evidence="1">
    <location>
        <begin position="48"/>
        <end position="109"/>
    </location>
</feature>
<dbReference type="Proteomes" id="UP001596432">
    <property type="component" value="Unassembled WGS sequence"/>
</dbReference>
<reference evidence="3 4" key="1">
    <citation type="journal article" date="2019" name="Int. J. Syst. Evol. Microbiol.">
        <title>The Global Catalogue of Microorganisms (GCM) 10K type strain sequencing project: providing services to taxonomists for standard genome sequencing and annotation.</title>
        <authorList>
            <consortium name="The Broad Institute Genomics Platform"/>
            <consortium name="The Broad Institute Genome Sequencing Center for Infectious Disease"/>
            <person name="Wu L."/>
            <person name="Ma J."/>
        </authorList>
    </citation>
    <scope>NUCLEOTIDE SEQUENCE [LARGE SCALE GENOMIC DNA]</scope>
    <source>
        <strain evidence="3 4">XZYJT29</strain>
    </source>
</reference>
<sequence length="109" mass="11298">MTVPEVPTPSAKVLGIVLLAFLGGMAVPTRYGLLRLRGFGRLFASKIPAKPPAGMEREQWLRQADAPLARGHPDGGAEVEAGADQGDADSGSGQTPPRDETGKFTSGGN</sequence>
<name>A0ABD5Y6J1_9EURY</name>
<keyword evidence="2" id="KW-1133">Transmembrane helix</keyword>
<proteinExistence type="predicted"/>
<feature type="compositionally biased region" description="Low complexity" evidence="1">
    <location>
        <begin position="82"/>
        <end position="94"/>
    </location>
</feature>
<dbReference type="GeneID" id="78820292"/>
<evidence type="ECO:0000256" key="2">
    <source>
        <dbReference type="SAM" id="Phobius"/>
    </source>
</evidence>
<feature type="transmembrane region" description="Helical" evidence="2">
    <location>
        <begin position="13"/>
        <end position="33"/>
    </location>
</feature>
<accession>A0ABD5Y6J1</accession>
<dbReference type="RefSeq" id="WP_274325586.1">
    <property type="nucleotide sequence ID" value="NZ_CP118158.1"/>
</dbReference>
<keyword evidence="4" id="KW-1185">Reference proteome</keyword>
<protein>
    <recommendedName>
        <fullName evidence="5">Sec-independent protein translocase protein TatA</fullName>
    </recommendedName>
</protein>
<dbReference type="EMBL" id="JBHTAS010000001">
    <property type="protein sequence ID" value="MFC7140019.1"/>
    <property type="molecule type" value="Genomic_DNA"/>
</dbReference>
<evidence type="ECO:0000256" key="1">
    <source>
        <dbReference type="SAM" id="MobiDB-lite"/>
    </source>
</evidence>
<comment type="caution">
    <text evidence="3">The sequence shown here is derived from an EMBL/GenBank/DDBJ whole genome shotgun (WGS) entry which is preliminary data.</text>
</comment>
<evidence type="ECO:0000313" key="4">
    <source>
        <dbReference type="Proteomes" id="UP001596432"/>
    </source>
</evidence>
<gene>
    <name evidence="3" type="ORF">ACFQMA_09255</name>
</gene>
<organism evidence="3 4">
    <name type="scientific">Halosimplex aquaticum</name>
    <dbReference type="NCBI Taxonomy" id="3026162"/>
    <lineage>
        <taxon>Archaea</taxon>
        <taxon>Methanobacteriati</taxon>
        <taxon>Methanobacteriota</taxon>
        <taxon>Stenosarchaea group</taxon>
        <taxon>Halobacteria</taxon>
        <taxon>Halobacteriales</taxon>
        <taxon>Haloarculaceae</taxon>
        <taxon>Halosimplex</taxon>
    </lineage>
</organism>